<organism evidence="1 2">
    <name type="scientific">Caenorhabditis nigoni</name>
    <dbReference type="NCBI Taxonomy" id="1611254"/>
    <lineage>
        <taxon>Eukaryota</taxon>
        <taxon>Metazoa</taxon>
        <taxon>Ecdysozoa</taxon>
        <taxon>Nematoda</taxon>
        <taxon>Chromadorea</taxon>
        <taxon>Rhabditida</taxon>
        <taxon>Rhabditina</taxon>
        <taxon>Rhabditomorpha</taxon>
        <taxon>Rhabditoidea</taxon>
        <taxon>Rhabditidae</taxon>
        <taxon>Peloderinae</taxon>
        <taxon>Caenorhabditis</taxon>
    </lineage>
</organism>
<comment type="caution">
    <text evidence="1">The sequence shown here is derived from an EMBL/GenBank/DDBJ whole genome shotgun (WGS) entry which is preliminary data.</text>
</comment>
<sequence>MYLYSRKYETLEEWDKPMCKKDIFQIRLGKDTTDEENIFRFFFKFRINCCFKFCITIVKICTICHCQSSSNLIHLHSQQLIIFDR</sequence>
<dbReference type="EMBL" id="PDUG01000001">
    <property type="protein sequence ID" value="PIC52026.1"/>
    <property type="molecule type" value="Genomic_DNA"/>
</dbReference>
<evidence type="ECO:0000313" key="1">
    <source>
        <dbReference type="EMBL" id="PIC52026.1"/>
    </source>
</evidence>
<gene>
    <name evidence="1" type="primary">Cnig_chr_I.g23</name>
    <name evidence="1" type="ORF">B9Z55_000023</name>
</gene>
<dbReference type="Proteomes" id="UP000230233">
    <property type="component" value="Chromosome I"/>
</dbReference>
<dbReference type="AlphaFoldDB" id="A0A2G5VK99"/>
<keyword evidence="2" id="KW-1185">Reference proteome</keyword>
<protein>
    <submittedName>
        <fullName evidence="1">Uncharacterized protein</fullName>
    </submittedName>
</protein>
<evidence type="ECO:0000313" key="2">
    <source>
        <dbReference type="Proteomes" id="UP000230233"/>
    </source>
</evidence>
<reference evidence="2" key="1">
    <citation type="submission" date="2017-10" db="EMBL/GenBank/DDBJ databases">
        <title>Rapid genome shrinkage in a self-fertile nematode reveals novel sperm competition proteins.</title>
        <authorList>
            <person name="Yin D."/>
            <person name="Schwarz E.M."/>
            <person name="Thomas C.G."/>
            <person name="Felde R.L."/>
            <person name="Korf I.F."/>
            <person name="Cutter A.D."/>
            <person name="Schartner C.M."/>
            <person name="Ralston E.J."/>
            <person name="Meyer B.J."/>
            <person name="Haag E.S."/>
        </authorList>
    </citation>
    <scope>NUCLEOTIDE SEQUENCE [LARGE SCALE GENOMIC DNA]</scope>
    <source>
        <strain evidence="2">JU1422</strain>
    </source>
</reference>
<proteinExistence type="predicted"/>
<name>A0A2G5VK99_9PELO</name>
<accession>A0A2G5VK99</accession>